<feature type="binding site" description="axial binding residue" evidence="5">
    <location>
        <position position="220"/>
    </location>
    <ligand>
        <name>chlorophyll a</name>
        <dbReference type="ChEBI" id="CHEBI:58416"/>
        <label>4</label>
    </ligand>
    <ligandPart>
        <name>Mg</name>
        <dbReference type="ChEBI" id="CHEBI:25107"/>
    </ligandPart>
</feature>
<dbReference type="Proteomes" id="UP000013827">
    <property type="component" value="Unassembled WGS sequence"/>
</dbReference>
<dbReference type="GO" id="GO:0016168">
    <property type="term" value="F:chlorophyll binding"/>
    <property type="evidence" value="ECO:0007669"/>
    <property type="project" value="UniProtKB-KW"/>
</dbReference>
<feature type="binding site" description="axial binding residue" evidence="5">
    <location>
        <position position="187"/>
    </location>
    <ligand>
        <name>chlorophyll b</name>
        <dbReference type="ChEBI" id="CHEBI:61721"/>
        <label>1</label>
    </ligand>
    <ligandPart>
        <name>Mg</name>
        <dbReference type="ChEBI" id="CHEBI:25107"/>
    </ligandPart>
</feature>
<keyword evidence="4" id="KW-0934">Plastid</keyword>
<dbReference type="KEGG" id="ehx:EMIHUDRAFT_224646"/>
<evidence type="ECO:0000313" key="7">
    <source>
        <dbReference type="Proteomes" id="UP000013827"/>
    </source>
</evidence>
<dbReference type="Gene3D" id="1.10.3460.10">
    <property type="entry name" value="Chlorophyll a/b binding protein domain"/>
    <property type="match status" value="1"/>
</dbReference>
<evidence type="ECO:0000256" key="2">
    <source>
        <dbReference type="ARBA" id="ARBA00022528"/>
    </source>
</evidence>
<dbReference type="KEGG" id="ehx:EMIHUDRAFT_203047"/>
<dbReference type="GO" id="GO:0009765">
    <property type="term" value="P:photosynthesis, light harvesting"/>
    <property type="evidence" value="ECO:0007669"/>
    <property type="project" value="InterPro"/>
</dbReference>
<accession>A0A0D3K5F2</accession>
<dbReference type="Pfam" id="PF00504">
    <property type="entry name" value="Chloroa_b-bind"/>
    <property type="match status" value="1"/>
</dbReference>
<comment type="subcellular location">
    <subcellularLocation>
        <location evidence="1">Plastid</location>
        <location evidence="1">Chloroplast</location>
    </subcellularLocation>
</comment>
<feature type="binding site" evidence="5">
    <location>
        <position position="225"/>
    </location>
    <ligand>
        <name>chlorophyll a</name>
        <dbReference type="ChEBI" id="CHEBI:58416"/>
        <label>1</label>
    </ligand>
</feature>
<feature type="binding site" evidence="5">
    <location>
        <position position="114"/>
    </location>
    <ligand>
        <name>chlorophyll a</name>
        <dbReference type="ChEBI" id="CHEBI:58416"/>
        <label>1</label>
    </ligand>
</feature>
<feature type="binding site" evidence="5">
    <location>
        <position position="117"/>
    </location>
    <ligand>
        <name>chlorophyll a</name>
        <dbReference type="ChEBI" id="CHEBI:58416"/>
        <label>1</label>
    </ligand>
</feature>
<dbReference type="SUPFAM" id="SSF103511">
    <property type="entry name" value="Chlorophyll a-b binding protein"/>
    <property type="match status" value="1"/>
</dbReference>
<evidence type="ECO:0000256" key="4">
    <source>
        <dbReference type="ARBA" id="ARBA00022640"/>
    </source>
</evidence>
<dbReference type="GeneID" id="17276260"/>
<evidence type="ECO:0008006" key="8">
    <source>
        <dbReference type="Google" id="ProtNLM"/>
    </source>
</evidence>
<reference evidence="7" key="1">
    <citation type="journal article" date="2013" name="Nature">
        <title>Pan genome of the phytoplankton Emiliania underpins its global distribution.</title>
        <authorList>
            <person name="Read B.A."/>
            <person name="Kegel J."/>
            <person name="Klute M.J."/>
            <person name="Kuo A."/>
            <person name="Lefebvre S.C."/>
            <person name="Maumus F."/>
            <person name="Mayer C."/>
            <person name="Miller J."/>
            <person name="Monier A."/>
            <person name="Salamov A."/>
            <person name="Young J."/>
            <person name="Aguilar M."/>
            <person name="Claverie J.M."/>
            <person name="Frickenhaus S."/>
            <person name="Gonzalez K."/>
            <person name="Herman E.K."/>
            <person name="Lin Y.C."/>
            <person name="Napier J."/>
            <person name="Ogata H."/>
            <person name="Sarno A.F."/>
            <person name="Shmutz J."/>
            <person name="Schroeder D."/>
            <person name="de Vargas C."/>
            <person name="Verret F."/>
            <person name="von Dassow P."/>
            <person name="Valentin K."/>
            <person name="Van de Peer Y."/>
            <person name="Wheeler G."/>
            <person name="Dacks J.B."/>
            <person name="Delwiche C.F."/>
            <person name="Dyhrman S.T."/>
            <person name="Glockner G."/>
            <person name="John U."/>
            <person name="Richards T."/>
            <person name="Worden A.Z."/>
            <person name="Zhang X."/>
            <person name="Grigoriev I.V."/>
            <person name="Allen A.E."/>
            <person name="Bidle K."/>
            <person name="Borodovsky M."/>
            <person name="Bowler C."/>
            <person name="Brownlee C."/>
            <person name="Cock J.M."/>
            <person name="Elias M."/>
            <person name="Gladyshev V.N."/>
            <person name="Groth M."/>
            <person name="Guda C."/>
            <person name="Hadaegh A."/>
            <person name="Iglesias-Rodriguez M.D."/>
            <person name="Jenkins J."/>
            <person name="Jones B.M."/>
            <person name="Lawson T."/>
            <person name="Leese F."/>
            <person name="Lindquist E."/>
            <person name="Lobanov A."/>
            <person name="Lomsadze A."/>
            <person name="Malik S.B."/>
            <person name="Marsh M.E."/>
            <person name="Mackinder L."/>
            <person name="Mock T."/>
            <person name="Mueller-Roeber B."/>
            <person name="Pagarete A."/>
            <person name="Parker M."/>
            <person name="Probert I."/>
            <person name="Quesneville H."/>
            <person name="Raines C."/>
            <person name="Rensing S.A."/>
            <person name="Riano-Pachon D.M."/>
            <person name="Richier S."/>
            <person name="Rokitta S."/>
            <person name="Shiraiwa Y."/>
            <person name="Soanes D.M."/>
            <person name="van der Giezen M."/>
            <person name="Wahlund T.M."/>
            <person name="Williams B."/>
            <person name="Wilson W."/>
            <person name="Wolfe G."/>
            <person name="Wurch L.L."/>
        </authorList>
    </citation>
    <scope>NUCLEOTIDE SEQUENCE</scope>
</reference>
<dbReference type="InterPro" id="IPR001344">
    <property type="entry name" value="Chloro_AB-bd_pln"/>
</dbReference>
<organism evidence="6 7">
    <name type="scientific">Emiliania huxleyi (strain CCMP1516)</name>
    <dbReference type="NCBI Taxonomy" id="280463"/>
    <lineage>
        <taxon>Eukaryota</taxon>
        <taxon>Haptista</taxon>
        <taxon>Haptophyta</taxon>
        <taxon>Prymnesiophyceae</taxon>
        <taxon>Isochrysidales</taxon>
        <taxon>Noelaerhabdaceae</taxon>
        <taxon>Emiliania</taxon>
    </lineage>
</organism>
<dbReference type="PANTHER" id="PTHR21649">
    <property type="entry name" value="CHLOROPHYLL A/B BINDING PROTEIN"/>
    <property type="match status" value="1"/>
</dbReference>
<dbReference type="PaxDb" id="2903-EOD30987"/>
<feature type="binding site" description="axial binding residue" evidence="5">
    <location>
        <position position="119"/>
    </location>
    <ligand>
        <name>chlorophyll b</name>
        <dbReference type="ChEBI" id="CHEBI:61721"/>
        <label>1</label>
    </ligand>
    <ligandPart>
        <name>Mg</name>
        <dbReference type="ChEBI" id="CHEBI:25107"/>
    </ligandPart>
</feature>
<proteinExistence type="predicted"/>
<dbReference type="InterPro" id="IPR022796">
    <property type="entry name" value="Chloroa_b-bind"/>
</dbReference>
<evidence type="ECO:0000313" key="6">
    <source>
        <dbReference type="EnsemblProtists" id="EOD30987"/>
    </source>
</evidence>
<dbReference type="AlphaFoldDB" id="A0A0D3K5F2"/>
<dbReference type="EnsemblProtists" id="EOD30987">
    <property type="protein sequence ID" value="EOD30987"/>
    <property type="gene ID" value="EMIHUDRAFT_203047"/>
</dbReference>
<dbReference type="STRING" id="2903.R1DSW2"/>
<dbReference type="GeneID" id="17283783"/>
<evidence type="ECO:0000256" key="3">
    <source>
        <dbReference type="ARBA" id="ARBA00022531"/>
    </source>
</evidence>
<feature type="binding site" evidence="5">
    <location>
        <position position="237"/>
    </location>
    <ligand>
        <name>chlorophyll a</name>
        <dbReference type="ChEBI" id="CHEBI:58416"/>
        <label>1</label>
    </ligand>
</feature>
<protein>
    <recommendedName>
        <fullName evidence="8">Light harvesting protein</fullName>
    </recommendedName>
</protein>
<dbReference type="RefSeq" id="XP_005790942.1">
    <property type="nucleotide sequence ID" value="XM_005790885.1"/>
</dbReference>
<keyword evidence="5" id="KW-0148">Chlorophyll</keyword>
<keyword evidence="3" id="KW-0602">Photosynthesis</keyword>
<dbReference type="GO" id="GO:0016020">
    <property type="term" value="C:membrane"/>
    <property type="evidence" value="ECO:0007669"/>
    <property type="project" value="InterPro"/>
</dbReference>
<dbReference type="EnsemblProtists" id="EOD38513">
    <property type="protein sequence ID" value="EOD38513"/>
    <property type="gene ID" value="EMIHUDRAFT_224646"/>
</dbReference>
<keyword evidence="7" id="KW-1185">Reference proteome</keyword>
<evidence type="ECO:0000256" key="1">
    <source>
        <dbReference type="ARBA" id="ARBA00004229"/>
    </source>
</evidence>
<feature type="binding site" evidence="5">
    <location>
        <position position="223"/>
    </location>
    <ligand>
        <name>chlorophyll a</name>
        <dbReference type="ChEBI" id="CHEBI:58416"/>
        <label>1</label>
    </ligand>
</feature>
<dbReference type="GO" id="GO:0009507">
    <property type="term" value="C:chloroplast"/>
    <property type="evidence" value="ECO:0007669"/>
    <property type="project" value="UniProtKB-SubCell"/>
</dbReference>
<keyword evidence="5" id="KW-0157">Chromophore</keyword>
<feature type="binding site" description="axial binding residue" evidence="5">
    <location>
        <position position="30"/>
    </location>
    <ligand>
        <name>chlorophyll b</name>
        <dbReference type="ChEBI" id="CHEBI:61721"/>
        <label>1</label>
    </ligand>
    <ligandPart>
        <name>Mg</name>
        <dbReference type="ChEBI" id="CHEBI:25107"/>
    </ligandPart>
</feature>
<keyword evidence="2" id="KW-0150">Chloroplast</keyword>
<sequence length="249" mass="26842">MLSMHFTSPLALHSATTARAPSATMREATYRPGVTAPAYLDGSLPADAGCDPLCLAALALPPGVEDHNVDYPCKGSILDTWCFFPWSLAERQAIMAARSPQETELTLAWMRAAELKHSRLAMLAVVGWSLAEMLQSSLPFHALDFTDGRAPVLVNGLSAYAPFMLLVLGAAAYIELQSTDTVFQTFLSPPAQKYVPGDLGFDPLDLEAKFPAGLDQRSNEIYNGRLAMLAITGFAVQEGLWGQPIFGAH</sequence>
<dbReference type="RefSeq" id="XP_005783416.1">
    <property type="nucleotide sequence ID" value="XM_005783359.1"/>
</dbReference>
<reference evidence="6" key="2">
    <citation type="submission" date="2024-10" db="UniProtKB">
        <authorList>
            <consortium name="EnsemblProtists"/>
        </authorList>
    </citation>
    <scope>IDENTIFICATION</scope>
</reference>
<name>A0A0D3K5F2_EMIH1</name>
<evidence type="ECO:0000256" key="5">
    <source>
        <dbReference type="PIRSR" id="PIRSR601344-1"/>
    </source>
</evidence>
<dbReference type="HOGENOM" id="CLU_913473_0_0_1"/>